<comment type="cofactor">
    <cofactor evidence="8">
        <name>Zn(2+)</name>
        <dbReference type="ChEBI" id="CHEBI:29105"/>
    </cofactor>
</comment>
<dbReference type="Gene3D" id="3.10.200.10">
    <property type="entry name" value="Alpha carbonic anhydrase"/>
    <property type="match status" value="1"/>
</dbReference>
<protein>
    <recommendedName>
        <fullName evidence="3 8">Carbonic anhydrase</fullName>
        <ecNumber evidence="3 8">4.2.1.1</ecNumber>
    </recommendedName>
</protein>
<proteinExistence type="inferred from homology"/>
<sequence>SNSSLGPKRWGDSCSGSQQSPIDISTTAATYDSSLGNFTLVNYANAPAGVNFTAKNSGKSLKVSMDSHICNVSGGGLPGVYTTVQFHLHWGSNNNKGSEHTMDGLMYPAEIHFVSMNTRYSSLGDSLGHSDGLAVLGVFLKVGSSEHEHYKLFLDHISSVINKGKRVSFPAFPLMNLLPTDKTKYFRYPGSLTTPPCSEAVTWTVFKDPIEISQAQLDALRSMKMNSTMNIVDNYRPVLDLGSRKLKASFDERLKQADPTAAGVVLKISNVVLLLVLFLGAVF</sequence>
<evidence type="ECO:0000256" key="2">
    <source>
        <dbReference type="ARBA" id="ARBA00010718"/>
    </source>
</evidence>
<evidence type="ECO:0000256" key="6">
    <source>
        <dbReference type="ARBA" id="ARBA00023239"/>
    </source>
</evidence>
<reference evidence="12 13" key="1">
    <citation type="submission" date="2022-05" db="EMBL/GenBank/DDBJ databases">
        <authorList>
            <consortium name="Genoscope - CEA"/>
            <person name="William W."/>
        </authorList>
    </citation>
    <scope>NUCLEOTIDE SEQUENCE [LARGE SCALE GENOMIC DNA]</scope>
</reference>
<dbReference type="InterPro" id="IPR036398">
    <property type="entry name" value="CA_dom_sf"/>
</dbReference>
<dbReference type="PANTHER" id="PTHR18952">
    <property type="entry name" value="CARBONIC ANHYDRASE"/>
    <property type="match status" value="1"/>
</dbReference>
<comment type="caution">
    <text evidence="12">The sequence shown here is derived from an EMBL/GenBank/DDBJ whole genome shotgun (WGS) entry which is preliminary data.</text>
</comment>
<evidence type="ECO:0000256" key="1">
    <source>
        <dbReference type="ARBA" id="ARBA00002904"/>
    </source>
</evidence>
<dbReference type="Pfam" id="PF00194">
    <property type="entry name" value="Carb_anhydrase"/>
    <property type="match status" value="1"/>
</dbReference>
<evidence type="ECO:0000256" key="5">
    <source>
        <dbReference type="ARBA" id="ARBA00022833"/>
    </source>
</evidence>
<dbReference type="CDD" id="cd00326">
    <property type="entry name" value="alpha_CA"/>
    <property type="match status" value="1"/>
</dbReference>
<evidence type="ECO:0000256" key="10">
    <source>
        <dbReference type="SAM" id="Phobius"/>
    </source>
</evidence>
<feature type="non-terminal residue" evidence="12">
    <location>
        <position position="1"/>
    </location>
</feature>
<dbReference type="EC" id="4.2.1.1" evidence="3 8"/>
<dbReference type="SUPFAM" id="SSF51069">
    <property type="entry name" value="Carbonic anhydrase"/>
    <property type="match status" value="1"/>
</dbReference>
<comment type="function">
    <text evidence="1 8">Reversible hydration of carbon dioxide.</text>
</comment>
<dbReference type="Proteomes" id="UP001159405">
    <property type="component" value="Unassembled WGS sequence"/>
</dbReference>
<evidence type="ECO:0000256" key="7">
    <source>
        <dbReference type="ARBA" id="ARBA00048348"/>
    </source>
</evidence>
<comment type="catalytic activity">
    <reaction evidence="7 8">
        <text>hydrogencarbonate + H(+) = CO2 + H2O</text>
        <dbReference type="Rhea" id="RHEA:10748"/>
        <dbReference type="ChEBI" id="CHEBI:15377"/>
        <dbReference type="ChEBI" id="CHEBI:15378"/>
        <dbReference type="ChEBI" id="CHEBI:16526"/>
        <dbReference type="ChEBI" id="CHEBI:17544"/>
        <dbReference type="EC" id="4.2.1.1"/>
    </reaction>
</comment>
<evidence type="ECO:0000313" key="12">
    <source>
        <dbReference type="EMBL" id="CAH3111112.1"/>
    </source>
</evidence>
<evidence type="ECO:0000256" key="8">
    <source>
        <dbReference type="RuleBase" id="RU367011"/>
    </source>
</evidence>
<keyword evidence="10" id="KW-0812">Transmembrane</keyword>
<dbReference type="EMBL" id="CALNXK010000023">
    <property type="protein sequence ID" value="CAH3111112.1"/>
    <property type="molecule type" value="Genomic_DNA"/>
</dbReference>
<dbReference type="PANTHER" id="PTHR18952:SF265">
    <property type="entry name" value="CARBONIC ANHYDRASE"/>
    <property type="match status" value="1"/>
</dbReference>
<dbReference type="PROSITE" id="PS51144">
    <property type="entry name" value="ALPHA_CA_2"/>
    <property type="match status" value="1"/>
</dbReference>
<gene>
    <name evidence="12" type="ORF">PLOB_00019830</name>
</gene>
<comment type="similarity">
    <text evidence="2 8">Belongs to the alpha-carbonic anhydrase family.</text>
</comment>
<dbReference type="InterPro" id="IPR018338">
    <property type="entry name" value="Carbonic_anhydrase_a-class_CS"/>
</dbReference>
<organism evidence="12 13">
    <name type="scientific">Porites lobata</name>
    <dbReference type="NCBI Taxonomy" id="104759"/>
    <lineage>
        <taxon>Eukaryota</taxon>
        <taxon>Metazoa</taxon>
        <taxon>Cnidaria</taxon>
        <taxon>Anthozoa</taxon>
        <taxon>Hexacorallia</taxon>
        <taxon>Scleractinia</taxon>
        <taxon>Fungiina</taxon>
        <taxon>Poritidae</taxon>
        <taxon>Porites</taxon>
    </lineage>
</organism>
<keyword evidence="6 8" id="KW-0456">Lyase</keyword>
<feature type="domain" description="Alpha-carbonic anhydrase" evidence="11">
    <location>
        <begin position="1"/>
        <end position="250"/>
    </location>
</feature>
<dbReference type="InterPro" id="IPR023561">
    <property type="entry name" value="Carbonic_anhydrase_a-class"/>
</dbReference>
<keyword evidence="5 8" id="KW-0862">Zinc</keyword>
<dbReference type="InterPro" id="IPR001148">
    <property type="entry name" value="CA_dom"/>
</dbReference>
<feature type="transmembrane region" description="Helical" evidence="10">
    <location>
        <begin position="261"/>
        <end position="282"/>
    </location>
</feature>
<keyword evidence="10" id="KW-1133">Transmembrane helix</keyword>
<keyword evidence="13" id="KW-1185">Reference proteome</keyword>
<evidence type="ECO:0000256" key="4">
    <source>
        <dbReference type="ARBA" id="ARBA00022723"/>
    </source>
</evidence>
<feature type="region of interest" description="Disordered" evidence="9">
    <location>
        <begin position="1"/>
        <end position="20"/>
    </location>
</feature>
<name>A0ABN8NK79_9CNID</name>
<evidence type="ECO:0000313" key="13">
    <source>
        <dbReference type="Proteomes" id="UP001159405"/>
    </source>
</evidence>
<dbReference type="PROSITE" id="PS00162">
    <property type="entry name" value="ALPHA_CA_1"/>
    <property type="match status" value="1"/>
</dbReference>
<keyword evidence="4 8" id="KW-0479">Metal-binding</keyword>
<evidence type="ECO:0000256" key="9">
    <source>
        <dbReference type="SAM" id="MobiDB-lite"/>
    </source>
</evidence>
<evidence type="ECO:0000256" key="3">
    <source>
        <dbReference type="ARBA" id="ARBA00012925"/>
    </source>
</evidence>
<dbReference type="SMART" id="SM01057">
    <property type="entry name" value="Carb_anhydrase"/>
    <property type="match status" value="1"/>
</dbReference>
<keyword evidence="10" id="KW-0472">Membrane</keyword>
<evidence type="ECO:0000259" key="11">
    <source>
        <dbReference type="PROSITE" id="PS51144"/>
    </source>
</evidence>
<accession>A0ABN8NK79</accession>